<evidence type="ECO:0000259" key="1">
    <source>
        <dbReference type="Pfam" id="PF03781"/>
    </source>
</evidence>
<organism evidence="2 3">
    <name type="scientific">Eiseniibacteriota bacterium</name>
    <dbReference type="NCBI Taxonomy" id="2212470"/>
    <lineage>
        <taxon>Bacteria</taxon>
        <taxon>Candidatus Eiseniibacteriota</taxon>
    </lineage>
</organism>
<name>A0ABV6YKV8_UNCEI</name>
<dbReference type="PANTHER" id="PTHR23150:SF19">
    <property type="entry name" value="FORMYLGLYCINE-GENERATING ENZYME"/>
    <property type="match status" value="1"/>
</dbReference>
<dbReference type="Gene3D" id="3.90.1580.10">
    <property type="entry name" value="paralog of FGE (formylglycine-generating enzyme)"/>
    <property type="match status" value="1"/>
</dbReference>
<evidence type="ECO:0000313" key="3">
    <source>
        <dbReference type="Proteomes" id="UP001593833"/>
    </source>
</evidence>
<protein>
    <submittedName>
        <fullName evidence="2">Formylglycine-generating enzyme family protein</fullName>
    </submittedName>
</protein>
<dbReference type="PANTHER" id="PTHR23150">
    <property type="entry name" value="SULFATASE MODIFYING FACTOR 1, 2"/>
    <property type="match status" value="1"/>
</dbReference>
<dbReference type="EMBL" id="JBHPKH010000055">
    <property type="protein sequence ID" value="MFC1572963.1"/>
    <property type="molecule type" value="Genomic_DNA"/>
</dbReference>
<dbReference type="SUPFAM" id="SSF56436">
    <property type="entry name" value="C-type lectin-like"/>
    <property type="match status" value="1"/>
</dbReference>
<reference evidence="2 3" key="1">
    <citation type="submission" date="2024-09" db="EMBL/GenBank/DDBJ databases">
        <authorList>
            <person name="D'Angelo T."/>
        </authorList>
    </citation>
    <scope>NUCLEOTIDE SEQUENCE [LARGE SCALE GENOMIC DNA]</scope>
    <source>
        <strain evidence="2">SAG AM-320-E07</strain>
    </source>
</reference>
<dbReference type="InterPro" id="IPR051043">
    <property type="entry name" value="Sulfatase_Mod_Factor_Kinase"/>
</dbReference>
<dbReference type="InterPro" id="IPR005532">
    <property type="entry name" value="SUMF_dom"/>
</dbReference>
<gene>
    <name evidence="2" type="ORF">ACFL6M_05120</name>
</gene>
<evidence type="ECO:0000313" key="2">
    <source>
        <dbReference type="EMBL" id="MFC1572963.1"/>
    </source>
</evidence>
<proteinExistence type="predicted"/>
<accession>A0ABV6YKV8</accession>
<sequence>MTRNLTLMIIVTVVLGVVAAQAEWKMVVHGEDSREEFNLAEVDSVTFYNPPPMVTVPAGIFIMGDGVATCGVDQREVTLTRDFHLGQHEVMNQEYLEAVQWAYDHGYVTATATSVRDNLDGSTEELLDLEDADCEIAFSGGTFSLRESPSSWAQSAYPGGYDPSDHPVKEVTWYGAARYCDWLSLQAGLPRAYEHNGDWSCNDGDPYGAAGYRLPTDAEWEYAAQWDDERIYPWGDEVPDCSRANFYYHGYCVGWTSPVSSYPDAPQVLGLSDMAGNVWEWCNDWEVCGLGTIPVTDPTGPGSGISRVLRGGSWGLGDSPRCALRMDYNPPVDSTNEIGFRAARTTNP</sequence>
<dbReference type="Proteomes" id="UP001593833">
    <property type="component" value="Unassembled WGS sequence"/>
</dbReference>
<dbReference type="Pfam" id="PF03781">
    <property type="entry name" value="FGE-sulfatase"/>
    <property type="match status" value="1"/>
</dbReference>
<comment type="caution">
    <text evidence="2">The sequence shown here is derived from an EMBL/GenBank/DDBJ whole genome shotgun (WGS) entry which is preliminary data.</text>
</comment>
<feature type="domain" description="Sulfatase-modifying factor enzyme-like" evidence="1">
    <location>
        <begin position="51"/>
        <end position="344"/>
    </location>
</feature>
<keyword evidence="3" id="KW-1185">Reference proteome</keyword>
<dbReference type="InterPro" id="IPR042095">
    <property type="entry name" value="SUMF_sf"/>
</dbReference>
<dbReference type="InterPro" id="IPR016187">
    <property type="entry name" value="CTDL_fold"/>
</dbReference>